<dbReference type="RefSeq" id="WP_369250931.1">
    <property type="nucleotide sequence ID" value="NZ_CP163443.1"/>
</dbReference>
<protein>
    <submittedName>
        <fullName evidence="1">Uncharacterized protein</fullName>
    </submittedName>
</protein>
<name>A0AB39RPN1_9ACTN</name>
<proteinExistence type="predicted"/>
<reference evidence="1" key="1">
    <citation type="submission" date="2024-07" db="EMBL/GenBank/DDBJ databases">
        <authorList>
            <person name="Yu S.T."/>
        </authorList>
    </citation>
    <scope>NUCLEOTIDE SEQUENCE</scope>
    <source>
        <strain evidence="1">R41</strain>
    </source>
</reference>
<evidence type="ECO:0000313" key="1">
    <source>
        <dbReference type="EMBL" id="XDQ57870.1"/>
    </source>
</evidence>
<dbReference type="EMBL" id="CP163443">
    <property type="protein sequence ID" value="XDQ57870.1"/>
    <property type="molecule type" value="Genomic_DNA"/>
</dbReference>
<organism evidence="1">
    <name type="scientific">Streptomyces sp. R41</name>
    <dbReference type="NCBI Taxonomy" id="3238632"/>
    <lineage>
        <taxon>Bacteria</taxon>
        <taxon>Bacillati</taxon>
        <taxon>Actinomycetota</taxon>
        <taxon>Actinomycetes</taxon>
        <taxon>Kitasatosporales</taxon>
        <taxon>Streptomycetaceae</taxon>
        <taxon>Streptomyces</taxon>
    </lineage>
</organism>
<dbReference type="AlphaFoldDB" id="A0AB39RPN1"/>
<sequence>MTVDFTQTARHPTPSMKLRREEILRDFAEAVEGLYAQEAVGA</sequence>
<accession>A0AB39RPN1</accession>
<gene>
    <name evidence="1" type="ORF">AB5J53_42570</name>
</gene>